<dbReference type="InterPro" id="IPR054030">
    <property type="entry name" value="Gp5_Vgr_C"/>
</dbReference>
<organism evidence="2 3">
    <name type="scientific">Salmonella enterica subsp. salamae</name>
    <dbReference type="NCBI Taxonomy" id="59202"/>
    <lineage>
        <taxon>Bacteria</taxon>
        <taxon>Pseudomonadati</taxon>
        <taxon>Pseudomonadota</taxon>
        <taxon>Gammaproteobacteria</taxon>
        <taxon>Enterobacterales</taxon>
        <taxon>Enterobacteriaceae</taxon>
        <taxon>Salmonella</taxon>
    </lineage>
</organism>
<feature type="domain" description="Gp5/Type VI secretion system Vgr C-terminal trimerisation" evidence="1">
    <location>
        <begin position="1"/>
        <end position="92"/>
    </location>
</feature>
<proteinExistence type="predicted"/>
<sequence>MTIRSQTYKGEGFNELRFEDAAGREEVYVHAEKDMNHVINNDRTSLTKRHSVDKVQGNSAVLVDENQVMQIAGTQNTSIGGDYVLSVGNHFTDGYRNMNLTAFQDNAATLLKQIAFSVGVNGIMPGMGNMTTFVQGSRTEHINLTDTSSALGAKMINAGEMISISAGTLLSLVSGKNSKEICGGVKMVQAVDGIELHTGAASLVLKNNGQIEIRGVNIIFEGSSEVVIKSPAVSVYDK</sequence>
<dbReference type="EMBL" id="LR134141">
    <property type="protein sequence ID" value="VEA04830.1"/>
    <property type="molecule type" value="Genomic_DNA"/>
</dbReference>
<dbReference type="Pfam" id="PF22178">
    <property type="entry name" value="Gp5_trimer_C"/>
    <property type="match status" value="1"/>
</dbReference>
<dbReference type="SUPFAM" id="SSF69349">
    <property type="entry name" value="Phage fibre proteins"/>
    <property type="match status" value="1"/>
</dbReference>
<accession>A0A6D2GDG0</accession>
<reference evidence="2 3" key="1">
    <citation type="submission" date="2018-12" db="EMBL/GenBank/DDBJ databases">
        <authorList>
            <consortium name="Pathogen Informatics"/>
        </authorList>
    </citation>
    <scope>NUCLEOTIDE SEQUENCE [LARGE SCALE GENOMIC DNA]</scope>
    <source>
        <strain evidence="2 3">NCTC5773</strain>
    </source>
</reference>
<dbReference type="AlphaFoldDB" id="A0A6D2GDG0"/>
<gene>
    <name evidence="2" type="ORF">NCTC5773_03400</name>
</gene>
<name>A0A6D2GDG0_SALER</name>
<evidence type="ECO:0000259" key="1">
    <source>
        <dbReference type="Pfam" id="PF22178"/>
    </source>
</evidence>
<evidence type="ECO:0000313" key="3">
    <source>
        <dbReference type="Proteomes" id="UP000267858"/>
    </source>
</evidence>
<dbReference type="Proteomes" id="UP000267858">
    <property type="component" value="Chromosome"/>
</dbReference>
<evidence type="ECO:0000313" key="2">
    <source>
        <dbReference type="EMBL" id="VEA04830.1"/>
    </source>
</evidence>
<protein>
    <submittedName>
        <fullName evidence="2">Rhs family protein</fullName>
    </submittedName>
</protein>